<feature type="chain" id="PRO_5037497131" evidence="1">
    <location>
        <begin position="28"/>
        <end position="270"/>
    </location>
</feature>
<comment type="caution">
    <text evidence="2">The sequence shown here is derived from an EMBL/GenBank/DDBJ whole genome shotgun (WGS) entry which is preliminary data.</text>
</comment>
<proteinExistence type="predicted"/>
<name>A0A932M0P9_UNCTE</name>
<dbReference type="SUPFAM" id="SSF56281">
    <property type="entry name" value="Metallo-hydrolase/oxidoreductase"/>
    <property type="match status" value="1"/>
</dbReference>
<accession>A0A932M0P9</accession>
<evidence type="ECO:0000313" key="2">
    <source>
        <dbReference type="EMBL" id="MBI3014740.1"/>
    </source>
</evidence>
<organism evidence="2 3">
    <name type="scientific">Tectimicrobiota bacterium</name>
    <dbReference type="NCBI Taxonomy" id="2528274"/>
    <lineage>
        <taxon>Bacteria</taxon>
        <taxon>Pseudomonadati</taxon>
        <taxon>Nitrospinota/Tectimicrobiota group</taxon>
        <taxon>Candidatus Tectimicrobiota</taxon>
    </lineage>
</organism>
<evidence type="ECO:0000313" key="3">
    <source>
        <dbReference type="Proteomes" id="UP000741360"/>
    </source>
</evidence>
<protein>
    <submittedName>
        <fullName evidence="2">MBL fold metallo-hydrolase</fullName>
    </submittedName>
</protein>
<dbReference type="EMBL" id="JACPSX010000122">
    <property type="protein sequence ID" value="MBI3014740.1"/>
    <property type="molecule type" value="Genomic_DNA"/>
</dbReference>
<dbReference type="InterPro" id="IPR036866">
    <property type="entry name" value="RibonucZ/Hydroxyglut_hydro"/>
</dbReference>
<gene>
    <name evidence="2" type="ORF">HYY65_06720</name>
</gene>
<sequence length="270" mass="29807">MKRGRFALLILVSCFLLLAASAGPAAAGCKDLNLVQKLPRTFLKLFAPKKAAAAQGDVTIQWFGHSYFQITTSQGTRIATDPFGFIGYPIPEIYPHVITIGREHPNHNSAHLVGGRPPVLRGLAAGGTEWNRVDTHVRDTHIFNIPIYQRGFEGQYKGSAFVFEVDDLCIAHLGDLGSEMNEDQLAALGKVDVVLIPIGGRYTMDPITAKEVMAQIKAKIAIPMHYYDSESLLAEFLKGNWRSVRSDSDTLVVNKKTLPPRTEVIALRRR</sequence>
<dbReference type="AlphaFoldDB" id="A0A932M0P9"/>
<keyword evidence="1" id="KW-0732">Signal</keyword>
<feature type="signal peptide" evidence="1">
    <location>
        <begin position="1"/>
        <end position="27"/>
    </location>
</feature>
<dbReference type="PROSITE" id="PS51257">
    <property type="entry name" value="PROKAR_LIPOPROTEIN"/>
    <property type="match status" value="1"/>
</dbReference>
<evidence type="ECO:0000256" key="1">
    <source>
        <dbReference type="SAM" id="SignalP"/>
    </source>
</evidence>
<dbReference type="Gene3D" id="3.60.15.10">
    <property type="entry name" value="Ribonuclease Z/Hydroxyacylglutathione hydrolase-like"/>
    <property type="match status" value="1"/>
</dbReference>
<dbReference type="PANTHER" id="PTHR39189:SF1">
    <property type="entry name" value="UPF0173 METAL-DEPENDENT HYDROLASE YTKL"/>
    <property type="match status" value="1"/>
</dbReference>
<dbReference type="Proteomes" id="UP000741360">
    <property type="component" value="Unassembled WGS sequence"/>
</dbReference>
<dbReference type="PANTHER" id="PTHR39189">
    <property type="entry name" value="UPF0173 METAL-DEPENDENT HYDROLASE YTKL"/>
    <property type="match status" value="1"/>
</dbReference>
<reference evidence="2" key="1">
    <citation type="submission" date="2020-07" db="EMBL/GenBank/DDBJ databases">
        <title>Huge and variable diversity of episymbiotic CPR bacteria and DPANN archaea in groundwater ecosystems.</title>
        <authorList>
            <person name="He C.Y."/>
            <person name="Keren R."/>
            <person name="Whittaker M."/>
            <person name="Farag I.F."/>
            <person name="Doudna J."/>
            <person name="Cate J.H.D."/>
            <person name="Banfield J.F."/>
        </authorList>
    </citation>
    <scope>NUCLEOTIDE SEQUENCE</scope>
    <source>
        <strain evidence="2">NC_groundwater_717_Ag_S-0.2um_59_8</strain>
    </source>
</reference>
<dbReference type="Pfam" id="PF13483">
    <property type="entry name" value="Lactamase_B_3"/>
    <property type="match status" value="1"/>
</dbReference>